<accession>A0A8J8TDL8</accession>
<dbReference type="Pfam" id="PF00535">
    <property type="entry name" value="Glycos_transf_2"/>
    <property type="match status" value="2"/>
</dbReference>
<dbReference type="InterPro" id="IPR001173">
    <property type="entry name" value="Glyco_trans_2-like"/>
</dbReference>
<dbReference type="PANTHER" id="PTHR48090">
    <property type="entry name" value="UNDECAPRENYL-PHOSPHATE 4-DEOXY-4-FORMAMIDO-L-ARABINOSE TRANSFERASE-RELATED"/>
    <property type="match status" value="1"/>
</dbReference>
<dbReference type="SUPFAM" id="SSF53448">
    <property type="entry name" value="Nucleotide-diphospho-sugar transferases"/>
    <property type="match status" value="1"/>
</dbReference>
<reference evidence="2" key="1">
    <citation type="submission" date="2016-03" db="EMBL/GenBank/DDBJ databases">
        <authorList>
            <person name="Borrel G."/>
            <person name="Mccann A."/>
            <person name="O'Toole P.W."/>
        </authorList>
    </citation>
    <scope>NUCLEOTIDE SEQUENCE</scope>
    <source>
        <strain evidence="2">183</strain>
    </source>
</reference>
<dbReference type="Gene3D" id="3.90.550.10">
    <property type="entry name" value="Spore Coat Polysaccharide Biosynthesis Protein SpsA, Chain A"/>
    <property type="match status" value="1"/>
</dbReference>
<organism evidence="2 3">
    <name type="scientific">Candidatus Methanomassiliicoccus intestinalis</name>
    <dbReference type="NCBI Taxonomy" id="1406512"/>
    <lineage>
        <taxon>Archaea</taxon>
        <taxon>Methanobacteriati</taxon>
        <taxon>Thermoplasmatota</taxon>
        <taxon>Thermoplasmata</taxon>
        <taxon>Methanomassiliicoccales</taxon>
        <taxon>Methanomassiliicoccaceae</taxon>
        <taxon>Methanomassiliicoccus</taxon>
    </lineage>
</organism>
<dbReference type="AlphaFoldDB" id="A0A8J8TDL8"/>
<comment type="caution">
    <text evidence="2">The sequence shown here is derived from an EMBL/GenBank/DDBJ whole genome shotgun (WGS) entry which is preliminary data.</text>
</comment>
<dbReference type="PANTHER" id="PTHR48090:SF7">
    <property type="entry name" value="RFBJ PROTEIN"/>
    <property type="match status" value="1"/>
</dbReference>
<name>A0A8J8TDL8_9ARCH</name>
<dbReference type="InterPro" id="IPR050256">
    <property type="entry name" value="Glycosyltransferase_2"/>
</dbReference>
<dbReference type="RefSeq" id="WP_081633136.1">
    <property type="nucleotide sequence ID" value="NZ_CAYBCB010000005.1"/>
</dbReference>
<dbReference type="Proteomes" id="UP000752814">
    <property type="component" value="Unassembled WGS sequence"/>
</dbReference>
<protein>
    <recommendedName>
        <fullName evidence="1">Glycosyltransferase 2-like domain-containing protein</fullName>
    </recommendedName>
</protein>
<feature type="domain" description="Glycosyltransferase 2-like" evidence="1">
    <location>
        <begin position="113"/>
        <end position="198"/>
    </location>
</feature>
<proteinExistence type="predicted"/>
<evidence type="ECO:0000313" key="3">
    <source>
        <dbReference type="Proteomes" id="UP000752814"/>
    </source>
</evidence>
<sequence>MRMPEMTKKVAIIIPALNEEESIADVIDNVLEVGYQNPEYNLFLEIIDGRSSDRTVEIAREKGANVIVQKGKGKGVGIRQTIDLCFPKNVVNRTLSLACGNCDQVQEISSLLDTNYIIMLDADGTYPPKYIPDIIDALESGEDVVMGSRFKGTIEEGAMTGMNRIGNKILSALAALLYSHKCSDICTGMWGFKTDALKVLQLESKHFELEAELFAESIKKGLNVGEVPIRYLPRRGETKLVPIAAGVSILAMIIKRRFWNAGGGFGFRLIKHSDNSANSIRSG</sequence>
<evidence type="ECO:0000259" key="1">
    <source>
        <dbReference type="Pfam" id="PF00535"/>
    </source>
</evidence>
<dbReference type="CDD" id="cd04179">
    <property type="entry name" value="DPM_DPG-synthase_like"/>
    <property type="match status" value="1"/>
</dbReference>
<gene>
    <name evidence="2" type="ORF">A3207_03150</name>
</gene>
<dbReference type="EMBL" id="LVVT01000014">
    <property type="protein sequence ID" value="TQS82951.1"/>
    <property type="molecule type" value="Genomic_DNA"/>
</dbReference>
<feature type="domain" description="Glycosyltransferase 2-like" evidence="1">
    <location>
        <begin position="12"/>
        <end position="83"/>
    </location>
</feature>
<dbReference type="InterPro" id="IPR029044">
    <property type="entry name" value="Nucleotide-diphossugar_trans"/>
</dbReference>
<evidence type="ECO:0000313" key="2">
    <source>
        <dbReference type="EMBL" id="TQS82951.1"/>
    </source>
</evidence>